<gene>
    <name evidence="2" type="ORF">NIES46_08330</name>
</gene>
<dbReference type="Gene3D" id="1.25.40.10">
    <property type="entry name" value="Tetratricopeptide repeat domain"/>
    <property type="match status" value="2"/>
</dbReference>
<dbReference type="SMART" id="SM00028">
    <property type="entry name" value="TPR"/>
    <property type="match status" value="6"/>
</dbReference>
<dbReference type="InterPro" id="IPR024983">
    <property type="entry name" value="CHAT_dom"/>
</dbReference>
<sequence>MKPLFEQICGWLDGRGWDYQPESEQQRLILQVEGLTVVVEVSENGEFVKIFLPQLLTLGDDHPHYEAALETLLHLGWQYKLARWQRDPDDGEVRLRADLPLEDSQLTQKQFWRTLEGTLQIAQQGREQLRGVLETGEDSPERTALFEALLQAEMKGGAEAVYQELDQRGGRLDPQLPDAAKTFLQQDHILGNKEIEAAVVGLIENIAISLLEYPRGRREQNVAIAILLYGLVLEARPPERLPDKWAQTQNNLGNAYCDLPTGDRAAHLQQAINCYNNALTVWNPDTAPLDWAMTQNNLGSAYSDLPTGDRAANLQQAIKCYEDALTVRKPDTAPLDWATTQNNLGSAYSDLPTGDRATHLQRAIDCYNKALTVRKPDTAPLQWATTQNNLGNAYSDLPTGDRAANLQQAIKCYENALTVWKPDTAPLQWATTQNNLGLAYSDLPTGDRAAHLQRAIKCYEDALTVRKPDTAPLDCLQTARNWANLEFNQGHWQQALNQYQTAIAAIEQSRRGALSESRRQQIIQESIYVYENAIQAAINLDDIPTALEIVERVRAKRLVDLMATADLYADGNIPPQVQEWLQQLDRLDDQIAQKRQEFQDDSGETKPDGLKTRQLRAATAVSADIAEIERQKQDILDQIGGVDEVVAKLRQVQPPKLSDFQPLLSKKTAILNFYTTDDDTHIFILRPGESQPHCFTCKGQGLETLQMWLIKTWMKPYLSDKTQWREQMPDTLAEIAHRLQLNRLITEHLQDMEELVIVPHLFLHQIPFVALPINLSSPTGRGAGGEGYLGDKFLLRYAPSLQVLGFCHHRGPVSMSDYGTAENATDDLPFSGFEGSKVAELFKIDPQRRLIGAAATRQNYRQLLAQVNRLVSTHHAQSRFDNSQESGLKLSDGTISVSQLFSPGWRFPKLDEVFLSCCETGLFSPSSAIDEPVALSTGFLCAGARGLIASQWSIYDCSAALLSILYHEQRQGGLNRVRALQAAQQKMRQMTGAEFKKQYKEPVENHLKAEENRLANHVNHEPLLMGVSDAQRAVKMYANDKGCPFEHPVHWGALGCYGLG</sequence>
<name>A0A5M3T2I4_LIMPL</name>
<accession>A0A5M3T2I4</accession>
<dbReference type="SUPFAM" id="SSF48452">
    <property type="entry name" value="TPR-like"/>
    <property type="match status" value="2"/>
</dbReference>
<proteinExistence type="predicted"/>
<keyword evidence="3" id="KW-1185">Reference proteome</keyword>
<dbReference type="PANTHER" id="PTHR19959:SF119">
    <property type="entry name" value="FUNGAL LIPASE-LIKE DOMAIN-CONTAINING PROTEIN"/>
    <property type="match status" value="1"/>
</dbReference>
<dbReference type="InterPro" id="IPR011990">
    <property type="entry name" value="TPR-like_helical_dom_sf"/>
</dbReference>
<dbReference type="InterPro" id="IPR019734">
    <property type="entry name" value="TPR_rpt"/>
</dbReference>
<evidence type="ECO:0000259" key="1">
    <source>
        <dbReference type="Pfam" id="PF12770"/>
    </source>
</evidence>
<evidence type="ECO:0000313" key="2">
    <source>
        <dbReference type="EMBL" id="GCE92792.1"/>
    </source>
</evidence>
<dbReference type="PANTHER" id="PTHR19959">
    <property type="entry name" value="KINESIN LIGHT CHAIN"/>
    <property type="match status" value="1"/>
</dbReference>
<feature type="domain" description="CHAT" evidence="1">
    <location>
        <begin position="745"/>
        <end position="1058"/>
    </location>
</feature>
<dbReference type="Proteomes" id="UP000326169">
    <property type="component" value="Unassembled WGS sequence"/>
</dbReference>
<evidence type="ECO:0000313" key="3">
    <source>
        <dbReference type="Proteomes" id="UP000326169"/>
    </source>
</evidence>
<comment type="caution">
    <text evidence="2">The sequence shown here is derived from an EMBL/GenBank/DDBJ whole genome shotgun (WGS) entry which is preliminary data.</text>
</comment>
<protein>
    <submittedName>
        <fullName evidence="2">TPR domain protein</fullName>
    </submittedName>
</protein>
<reference evidence="2 3" key="1">
    <citation type="journal article" date="2019" name="J Genomics">
        <title>The Draft Genome of a Hydrogen-producing Cyanobacterium, Arthrospira platensis NIES-46.</title>
        <authorList>
            <person name="Suzuki S."/>
            <person name="Yamaguchi H."/>
            <person name="Kawachi M."/>
        </authorList>
    </citation>
    <scope>NUCLEOTIDE SEQUENCE [LARGE SCALE GENOMIC DNA]</scope>
    <source>
        <strain evidence="2 3">NIES-46</strain>
    </source>
</reference>
<organism evidence="2 3">
    <name type="scientific">Limnospira platensis NIES-46</name>
    <dbReference type="NCBI Taxonomy" id="1236695"/>
    <lineage>
        <taxon>Bacteria</taxon>
        <taxon>Bacillati</taxon>
        <taxon>Cyanobacteriota</taxon>
        <taxon>Cyanophyceae</taxon>
        <taxon>Oscillatoriophycideae</taxon>
        <taxon>Oscillatoriales</taxon>
        <taxon>Sirenicapillariaceae</taxon>
        <taxon>Limnospira</taxon>
    </lineage>
</organism>
<dbReference type="EMBL" id="BIMW01000038">
    <property type="protein sequence ID" value="GCE92792.1"/>
    <property type="molecule type" value="Genomic_DNA"/>
</dbReference>
<dbReference type="Pfam" id="PF12770">
    <property type="entry name" value="CHAT"/>
    <property type="match status" value="1"/>
</dbReference>